<evidence type="ECO:0000313" key="1">
    <source>
        <dbReference type="EMBL" id="CAB4144753.1"/>
    </source>
</evidence>
<sequence>MSEEKNDTKFQTEIAWGVAKEQDHLIVRYDGKLLAGCPEGASTIFEWVEPLLHKVYALGKQDGYLEGLRDGAK</sequence>
<protein>
    <submittedName>
        <fullName evidence="1">Uncharacterized protein</fullName>
    </submittedName>
</protein>
<dbReference type="EMBL" id="LR796435">
    <property type="protein sequence ID" value="CAB4144753.1"/>
    <property type="molecule type" value="Genomic_DNA"/>
</dbReference>
<proteinExistence type="predicted"/>
<accession>A0A6J5MH99</accession>
<reference evidence="1" key="1">
    <citation type="submission" date="2020-04" db="EMBL/GenBank/DDBJ databases">
        <authorList>
            <person name="Chiriac C."/>
            <person name="Salcher M."/>
            <person name="Ghai R."/>
            <person name="Kavagutti S V."/>
        </authorList>
    </citation>
    <scope>NUCLEOTIDE SEQUENCE</scope>
</reference>
<organism evidence="1">
    <name type="scientific">uncultured Caudovirales phage</name>
    <dbReference type="NCBI Taxonomy" id="2100421"/>
    <lineage>
        <taxon>Viruses</taxon>
        <taxon>Duplodnaviria</taxon>
        <taxon>Heunggongvirae</taxon>
        <taxon>Uroviricota</taxon>
        <taxon>Caudoviricetes</taxon>
        <taxon>Peduoviridae</taxon>
        <taxon>Maltschvirus</taxon>
        <taxon>Maltschvirus maltsch</taxon>
    </lineage>
</organism>
<gene>
    <name evidence="1" type="ORF">UFOVP457_67</name>
</gene>
<name>A0A6J5MH99_9CAUD</name>